<dbReference type="EMBL" id="PZQS01000008">
    <property type="protein sequence ID" value="PVD26426.1"/>
    <property type="molecule type" value="Genomic_DNA"/>
</dbReference>
<proteinExistence type="predicted"/>
<dbReference type="Proteomes" id="UP000245119">
    <property type="component" value="Linkage Group LG8"/>
</dbReference>
<keyword evidence="3" id="KW-1185">Reference proteome</keyword>
<feature type="compositionally biased region" description="Basic and acidic residues" evidence="1">
    <location>
        <begin position="50"/>
        <end position="65"/>
    </location>
</feature>
<accession>A0A2T7NZ36</accession>
<protein>
    <submittedName>
        <fullName evidence="2">Uncharacterized protein</fullName>
    </submittedName>
</protein>
<dbReference type="AlphaFoldDB" id="A0A2T7NZ36"/>
<gene>
    <name evidence="2" type="ORF">C0Q70_14102</name>
</gene>
<evidence type="ECO:0000313" key="2">
    <source>
        <dbReference type="EMBL" id="PVD26426.1"/>
    </source>
</evidence>
<name>A0A2T7NZ36_POMCA</name>
<feature type="compositionally biased region" description="Basic and acidic residues" evidence="1">
    <location>
        <begin position="76"/>
        <end position="90"/>
    </location>
</feature>
<comment type="caution">
    <text evidence="2">The sequence shown here is derived from an EMBL/GenBank/DDBJ whole genome shotgun (WGS) entry which is preliminary data.</text>
</comment>
<feature type="compositionally biased region" description="Basic and acidic residues" evidence="1">
    <location>
        <begin position="19"/>
        <end position="31"/>
    </location>
</feature>
<evidence type="ECO:0000313" key="3">
    <source>
        <dbReference type="Proteomes" id="UP000245119"/>
    </source>
</evidence>
<organism evidence="2 3">
    <name type="scientific">Pomacea canaliculata</name>
    <name type="common">Golden apple snail</name>
    <dbReference type="NCBI Taxonomy" id="400727"/>
    <lineage>
        <taxon>Eukaryota</taxon>
        <taxon>Metazoa</taxon>
        <taxon>Spiralia</taxon>
        <taxon>Lophotrochozoa</taxon>
        <taxon>Mollusca</taxon>
        <taxon>Gastropoda</taxon>
        <taxon>Caenogastropoda</taxon>
        <taxon>Architaenioglossa</taxon>
        <taxon>Ampullarioidea</taxon>
        <taxon>Ampullariidae</taxon>
        <taxon>Pomacea</taxon>
    </lineage>
</organism>
<feature type="compositionally biased region" description="Polar residues" evidence="1">
    <location>
        <begin position="97"/>
        <end position="106"/>
    </location>
</feature>
<sequence>MGSGDSSPTGKSQPGLRLTQEHMEGKKHQSEDQAENLPVNCDQHPPLRIRIMEDDLHSRPTMDSRRPKKTRPPKGNLEKNSGKGDERKGLDMGSPTAGFSRSTSVADSGGGLVTHASCSCEGGDNSGQALMIALRIRDPQGLQFPQK</sequence>
<feature type="region of interest" description="Disordered" evidence="1">
    <location>
        <begin position="1"/>
        <end position="107"/>
    </location>
</feature>
<feature type="compositionally biased region" description="Polar residues" evidence="1">
    <location>
        <begin position="1"/>
        <end position="12"/>
    </location>
</feature>
<evidence type="ECO:0000256" key="1">
    <source>
        <dbReference type="SAM" id="MobiDB-lite"/>
    </source>
</evidence>
<reference evidence="2 3" key="1">
    <citation type="submission" date="2018-04" db="EMBL/GenBank/DDBJ databases">
        <title>The genome of golden apple snail Pomacea canaliculata provides insight into stress tolerance and invasive adaptation.</title>
        <authorList>
            <person name="Liu C."/>
            <person name="Liu B."/>
            <person name="Ren Y."/>
            <person name="Zhang Y."/>
            <person name="Wang H."/>
            <person name="Li S."/>
            <person name="Jiang F."/>
            <person name="Yin L."/>
            <person name="Zhang G."/>
            <person name="Qian W."/>
            <person name="Fan W."/>
        </authorList>
    </citation>
    <scope>NUCLEOTIDE SEQUENCE [LARGE SCALE GENOMIC DNA]</scope>
    <source>
        <strain evidence="2">SZHN2017</strain>
        <tissue evidence="2">Muscle</tissue>
    </source>
</reference>